<feature type="repeat" description="ANK" evidence="3">
    <location>
        <begin position="67"/>
        <end position="99"/>
    </location>
</feature>
<comment type="caution">
    <text evidence="4">The sequence shown here is derived from an EMBL/GenBank/DDBJ whole genome shotgun (WGS) entry which is preliminary data.</text>
</comment>
<dbReference type="InterPro" id="IPR002110">
    <property type="entry name" value="Ankyrin_rpt"/>
</dbReference>
<evidence type="ECO:0000313" key="4">
    <source>
        <dbReference type="EMBL" id="KAK3757837.1"/>
    </source>
</evidence>
<evidence type="ECO:0000313" key="5">
    <source>
        <dbReference type="Proteomes" id="UP001283361"/>
    </source>
</evidence>
<keyword evidence="2 3" id="KW-0040">ANK repeat</keyword>
<sequence length="204" mass="23007">MDSKLHTAVRYGDEEAVEEALKAGLDPNKIGLLKWNPIHEASHNGERDILKLLIHFKGDVNQQDNLHRNTPLHYAAKEDNSACVTVLLKAGARVDIKNKDGLTCLDVATSFCKDIIQDYVHVQRKKEKHKTPTLLRGSYTDKEFNGRSQAQPIMKGLRRLGPSGKERRRPVCRGQQQTTGCSTQLFILRLALSDCHRVCGTRRD</sequence>
<keyword evidence="1" id="KW-0677">Repeat</keyword>
<dbReference type="GO" id="GO:0004842">
    <property type="term" value="F:ubiquitin-protein transferase activity"/>
    <property type="evidence" value="ECO:0007669"/>
    <property type="project" value="TreeGrafter"/>
</dbReference>
<dbReference type="AlphaFoldDB" id="A0AAE0YVK2"/>
<dbReference type="PROSITE" id="PS50088">
    <property type="entry name" value="ANK_REPEAT"/>
    <property type="match status" value="2"/>
</dbReference>
<evidence type="ECO:0000256" key="1">
    <source>
        <dbReference type="ARBA" id="ARBA00022737"/>
    </source>
</evidence>
<protein>
    <submittedName>
        <fullName evidence="4">Uncharacterized protein</fullName>
    </submittedName>
</protein>
<keyword evidence="5" id="KW-1185">Reference proteome</keyword>
<dbReference type="PROSITE" id="PS50297">
    <property type="entry name" value="ANK_REP_REGION"/>
    <property type="match status" value="1"/>
</dbReference>
<dbReference type="GO" id="GO:0085020">
    <property type="term" value="P:protein K6-linked ubiquitination"/>
    <property type="evidence" value="ECO:0007669"/>
    <property type="project" value="TreeGrafter"/>
</dbReference>
<feature type="repeat" description="ANK" evidence="3">
    <location>
        <begin position="33"/>
        <end position="65"/>
    </location>
</feature>
<dbReference type="InterPro" id="IPR036770">
    <property type="entry name" value="Ankyrin_rpt-contain_sf"/>
</dbReference>
<reference evidence="4" key="1">
    <citation type="journal article" date="2023" name="G3 (Bethesda)">
        <title>A reference genome for the long-term kleptoplast-retaining sea slug Elysia crispata morphotype clarki.</title>
        <authorList>
            <person name="Eastman K.E."/>
            <person name="Pendleton A.L."/>
            <person name="Shaikh M.A."/>
            <person name="Suttiyut T."/>
            <person name="Ogas R."/>
            <person name="Tomko P."/>
            <person name="Gavelis G."/>
            <person name="Widhalm J.R."/>
            <person name="Wisecaver J.H."/>
        </authorList>
    </citation>
    <scope>NUCLEOTIDE SEQUENCE</scope>
    <source>
        <strain evidence="4">ECLA1</strain>
    </source>
</reference>
<dbReference type="PANTHER" id="PTHR24171">
    <property type="entry name" value="ANKYRIN REPEAT DOMAIN-CONTAINING PROTEIN 39-RELATED"/>
    <property type="match status" value="1"/>
</dbReference>
<name>A0AAE0YVK2_9GAST</name>
<dbReference type="SMART" id="SM00248">
    <property type="entry name" value="ANK"/>
    <property type="match status" value="3"/>
</dbReference>
<evidence type="ECO:0000256" key="3">
    <source>
        <dbReference type="PROSITE-ProRule" id="PRU00023"/>
    </source>
</evidence>
<dbReference type="Pfam" id="PF12796">
    <property type="entry name" value="Ank_2"/>
    <property type="match status" value="1"/>
</dbReference>
<accession>A0AAE0YVK2</accession>
<dbReference type="EMBL" id="JAWDGP010005318">
    <property type="protein sequence ID" value="KAK3757837.1"/>
    <property type="molecule type" value="Genomic_DNA"/>
</dbReference>
<dbReference type="GO" id="GO:0070531">
    <property type="term" value="C:BRCA1-A complex"/>
    <property type="evidence" value="ECO:0007669"/>
    <property type="project" value="TreeGrafter"/>
</dbReference>
<organism evidence="4 5">
    <name type="scientific">Elysia crispata</name>
    <name type="common">lettuce slug</name>
    <dbReference type="NCBI Taxonomy" id="231223"/>
    <lineage>
        <taxon>Eukaryota</taxon>
        <taxon>Metazoa</taxon>
        <taxon>Spiralia</taxon>
        <taxon>Lophotrochozoa</taxon>
        <taxon>Mollusca</taxon>
        <taxon>Gastropoda</taxon>
        <taxon>Heterobranchia</taxon>
        <taxon>Euthyneura</taxon>
        <taxon>Panpulmonata</taxon>
        <taxon>Sacoglossa</taxon>
        <taxon>Placobranchoidea</taxon>
        <taxon>Plakobranchidae</taxon>
        <taxon>Elysia</taxon>
    </lineage>
</organism>
<dbReference type="PANTHER" id="PTHR24171:SF8">
    <property type="entry name" value="BRCA1-ASSOCIATED RING DOMAIN PROTEIN 1"/>
    <property type="match status" value="1"/>
</dbReference>
<dbReference type="SUPFAM" id="SSF48403">
    <property type="entry name" value="Ankyrin repeat"/>
    <property type="match status" value="1"/>
</dbReference>
<evidence type="ECO:0000256" key="2">
    <source>
        <dbReference type="ARBA" id="ARBA00023043"/>
    </source>
</evidence>
<dbReference type="Proteomes" id="UP001283361">
    <property type="component" value="Unassembled WGS sequence"/>
</dbReference>
<gene>
    <name evidence="4" type="ORF">RRG08_049119</name>
</gene>
<dbReference type="Gene3D" id="1.25.40.20">
    <property type="entry name" value="Ankyrin repeat-containing domain"/>
    <property type="match status" value="1"/>
</dbReference>
<proteinExistence type="predicted"/>
<dbReference type="GO" id="GO:0031436">
    <property type="term" value="C:BRCA1-BARD1 complex"/>
    <property type="evidence" value="ECO:0007669"/>
    <property type="project" value="TreeGrafter"/>
</dbReference>